<proteinExistence type="predicted"/>
<protein>
    <submittedName>
        <fullName evidence="2">XRE family transcriptional regulator</fullName>
    </submittedName>
</protein>
<dbReference type="Pfam" id="PF01381">
    <property type="entry name" value="HTH_3"/>
    <property type="match status" value="1"/>
</dbReference>
<name>A0A2Z4IG76_9BACT</name>
<reference evidence="2 3" key="1">
    <citation type="submission" date="2018-06" db="EMBL/GenBank/DDBJ databases">
        <title>Echinicola strongylocentroti sp. nov., isolated from a sea urchin Strongylocentrotus intermedius.</title>
        <authorList>
            <person name="Bae S.S."/>
        </authorList>
    </citation>
    <scope>NUCLEOTIDE SEQUENCE [LARGE SCALE GENOMIC DNA]</scope>
    <source>
        <strain evidence="2 3">MEBiC08714</strain>
    </source>
</reference>
<dbReference type="InterPro" id="IPR010982">
    <property type="entry name" value="Lambda_DNA-bd_dom_sf"/>
</dbReference>
<dbReference type="GO" id="GO:0003677">
    <property type="term" value="F:DNA binding"/>
    <property type="evidence" value="ECO:0007669"/>
    <property type="project" value="InterPro"/>
</dbReference>
<keyword evidence="3" id="KW-1185">Reference proteome</keyword>
<dbReference type="RefSeq" id="WP_112783537.1">
    <property type="nucleotide sequence ID" value="NZ_CP030041.1"/>
</dbReference>
<dbReference type="Gene3D" id="1.10.260.40">
    <property type="entry name" value="lambda repressor-like DNA-binding domains"/>
    <property type="match status" value="1"/>
</dbReference>
<feature type="domain" description="HTH cro/C1-type" evidence="1">
    <location>
        <begin position="34"/>
        <end position="75"/>
    </location>
</feature>
<evidence type="ECO:0000259" key="1">
    <source>
        <dbReference type="PROSITE" id="PS50943"/>
    </source>
</evidence>
<organism evidence="2 3">
    <name type="scientific">Echinicola strongylocentroti</name>
    <dbReference type="NCBI Taxonomy" id="1795355"/>
    <lineage>
        <taxon>Bacteria</taxon>
        <taxon>Pseudomonadati</taxon>
        <taxon>Bacteroidota</taxon>
        <taxon>Cytophagia</taxon>
        <taxon>Cytophagales</taxon>
        <taxon>Cyclobacteriaceae</taxon>
        <taxon>Echinicola</taxon>
    </lineage>
</organism>
<dbReference type="PROSITE" id="PS50943">
    <property type="entry name" value="HTH_CROC1"/>
    <property type="match status" value="1"/>
</dbReference>
<sequence length="130" mass="15041">MSDPSKFKEALLDNQSIGHNMMAFRKLRGQKAIELSFHLGISEAAYTKYERGETKITVELIKRYADYVQVDPIHILTIRPGQLIEYFDELEKRKVQMDSKQFDSLLEILRELKGSNETLKKPDKGGYCLT</sequence>
<dbReference type="AlphaFoldDB" id="A0A2Z4IG76"/>
<dbReference type="SUPFAM" id="SSF47413">
    <property type="entry name" value="lambda repressor-like DNA-binding domains"/>
    <property type="match status" value="1"/>
</dbReference>
<dbReference type="CDD" id="cd00093">
    <property type="entry name" value="HTH_XRE"/>
    <property type="match status" value="1"/>
</dbReference>
<accession>A0A2Z4IG76</accession>
<dbReference type="KEGG" id="est:DN752_08465"/>
<dbReference type="Proteomes" id="UP000248688">
    <property type="component" value="Chromosome"/>
</dbReference>
<dbReference type="OrthoDB" id="1122522at2"/>
<evidence type="ECO:0000313" key="3">
    <source>
        <dbReference type="Proteomes" id="UP000248688"/>
    </source>
</evidence>
<dbReference type="EMBL" id="CP030041">
    <property type="protein sequence ID" value="AWW30151.1"/>
    <property type="molecule type" value="Genomic_DNA"/>
</dbReference>
<dbReference type="SMART" id="SM00530">
    <property type="entry name" value="HTH_XRE"/>
    <property type="match status" value="1"/>
</dbReference>
<gene>
    <name evidence="2" type="ORF">DN752_08465</name>
</gene>
<evidence type="ECO:0000313" key="2">
    <source>
        <dbReference type="EMBL" id="AWW30151.1"/>
    </source>
</evidence>
<dbReference type="InterPro" id="IPR001387">
    <property type="entry name" value="Cro/C1-type_HTH"/>
</dbReference>